<protein>
    <recommendedName>
        <fullName evidence="4">CDT1 Geminin-binding domain-containing protein</fullName>
    </recommendedName>
</protein>
<dbReference type="GO" id="GO:0030174">
    <property type="term" value="P:regulation of DNA-templated DNA replication initiation"/>
    <property type="evidence" value="ECO:0007669"/>
    <property type="project" value="InterPro"/>
</dbReference>
<dbReference type="GO" id="GO:0000076">
    <property type="term" value="P:DNA replication checkpoint signaling"/>
    <property type="evidence" value="ECO:0007669"/>
    <property type="project" value="TreeGrafter"/>
</dbReference>
<dbReference type="Proteomes" id="UP000095009">
    <property type="component" value="Unassembled WGS sequence"/>
</dbReference>
<dbReference type="PANTHER" id="PTHR28637">
    <property type="entry name" value="DNA REPLICATION FACTOR CDT1"/>
    <property type="match status" value="1"/>
</dbReference>
<organism evidence="5 6">
    <name type="scientific">Nadsonia fulvescens var. elongata DSM 6958</name>
    <dbReference type="NCBI Taxonomy" id="857566"/>
    <lineage>
        <taxon>Eukaryota</taxon>
        <taxon>Fungi</taxon>
        <taxon>Dikarya</taxon>
        <taxon>Ascomycota</taxon>
        <taxon>Saccharomycotina</taxon>
        <taxon>Dipodascomycetes</taxon>
        <taxon>Dipodascales</taxon>
        <taxon>Dipodascales incertae sedis</taxon>
        <taxon>Nadsonia</taxon>
    </lineage>
</organism>
<keyword evidence="2" id="KW-0131">Cell cycle</keyword>
<gene>
    <name evidence="5" type="ORF">NADFUDRAFT_43660</name>
</gene>
<feature type="domain" description="CDT1 Geminin-binding" evidence="4">
    <location>
        <begin position="35"/>
        <end position="163"/>
    </location>
</feature>
<feature type="region of interest" description="Disordered" evidence="3">
    <location>
        <begin position="1"/>
        <end position="27"/>
    </location>
</feature>
<dbReference type="EMBL" id="KV454413">
    <property type="protein sequence ID" value="ODQ64022.1"/>
    <property type="molecule type" value="Genomic_DNA"/>
</dbReference>
<evidence type="ECO:0000259" key="4">
    <source>
        <dbReference type="SMART" id="SM01075"/>
    </source>
</evidence>
<dbReference type="GO" id="GO:0000278">
    <property type="term" value="P:mitotic cell cycle"/>
    <property type="evidence" value="ECO:0007669"/>
    <property type="project" value="TreeGrafter"/>
</dbReference>
<dbReference type="SMART" id="SM01075">
    <property type="entry name" value="CDT1"/>
    <property type="match status" value="1"/>
</dbReference>
<dbReference type="InterPro" id="IPR038090">
    <property type="entry name" value="Cdt1_C_WH_dom_sf"/>
</dbReference>
<dbReference type="GO" id="GO:0005634">
    <property type="term" value="C:nucleus"/>
    <property type="evidence" value="ECO:0007669"/>
    <property type="project" value="TreeGrafter"/>
</dbReference>
<keyword evidence="6" id="KW-1185">Reference proteome</keyword>
<name>A0A1E3PGH0_9ASCO</name>
<accession>A0A1E3PGH0</accession>
<reference evidence="5 6" key="1">
    <citation type="journal article" date="2016" name="Proc. Natl. Acad. Sci. U.S.A.">
        <title>Comparative genomics of biotechnologically important yeasts.</title>
        <authorList>
            <person name="Riley R."/>
            <person name="Haridas S."/>
            <person name="Wolfe K.H."/>
            <person name="Lopes M.R."/>
            <person name="Hittinger C.T."/>
            <person name="Goeker M."/>
            <person name="Salamov A.A."/>
            <person name="Wisecaver J.H."/>
            <person name="Long T.M."/>
            <person name="Calvey C.H."/>
            <person name="Aerts A.L."/>
            <person name="Barry K.W."/>
            <person name="Choi C."/>
            <person name="Clum A."/>
            <person name="Coughlan A.Y."/>
            <person name="Deshpande S."/>
            <person name="Douglass A.P."/>
            <person name="Hanson S.J."/>
            <person name="Klenk H.-P."/>
            <person name="LaButti K.M."/>
            <person name="Lapidus A."/>
            <person name="Lindquist E.A."/>
            <person name="Lipzen A.M."/>
            <person name="Meier-Kolthoff J.P."/>
            <person name="Ohm R.A."/>
            <person name="Otillar R.P."/>
            <person name="Pangilinan J.L."/>
            <person name="Peng Y."/>
            <person name="Rokas A."/>
            <person name="Rosa C.A."/>
            <person name="Scheuner C."/>
            <person name="Sibirny A.A."/>
            <person name="Slot J.C."/>
            <person name="Stielow J.B."/>
            <person name="Sun H."/>
            <person name="Kurtzman C.P."/>
            <person name="Blackwell M."/>
            <person name="Grigoriev I.V."/>
            <person name="Jeffries T.W."/>
        </authorList>
    </citation>
    <scope>NUCLEOTIDE SEQUENCE [LARGE SCALE GENOMIC DNA]</scope>
    <source>
        <strain evidence="5 6">DSM 6958</strain>
    </source>
</reference>
<dbReference type="AlphaFoldDB" id="A0A1E3PGH0"/>
<dbReference type="InterPro" id="IPR045173">
    <property type="entry name" value="Cdt1"/>
</dbReference>
<sequence>MSIDSFNSLSDNQNSSTQDKVGSSGIPEANNDGALPESFALLYQFFSALNSCLVFHLASSKTSSLIKFTDLKKRVEEHTKRSFSLTHFRQILTIWPEALRIEILAQDARSDNSVNECFFVACPPEMVNPSSLASKSQSRKAEFDQRLHEWINKNGTSVDDLPLLDIFAKSKDVSSDSPVGYHVLLNPPVKRKGKELSKTLSRDNKKVKQVTEPPKNPLSLLERIRAKELAKRLSSVDSEEVKYEKYISSKLGNILDVLVGLRIVSGAPSDTYVSMSSKIVVEKIIGSLRIKLSSKEVIDGLKMLCKKLPLFIQWISLNDKVSAIKLNKKITRSELFEQLNKA</sequence>
<proteinExistence type="inferred from homology"/>
<dbReference type="Pfam" id="PF16679">
    <property type="entry name" value="CDT1_C"/>
    <property type="match status" value="1"/>
</dbReference>
<dbReference type="GO" id="GO:0071163">
    <property type="term" value="P:DNA replication preinitiation complex assembly"/>
    <property type="evidence" value="ECO:0007669"/>
    <property type="project" value="InterPro"/>
</dbReference>
<dbReference type="InterPro" id="IPR014939">
    <property type="entry name" value="CDT1_Gemini-bd-like"/>
</dbReference>
<comment type="similarity">
    <text evidence="1">Belongs to the Cdt1 family.</text>
</comment>
<dbReference type="OrthoDB" id="288590at2759"/>
<dbReference type="GO" id="GO:0003677">
    <property type="term" value="F:DNA binding"/>
    <property type="evidence" value="ECO:0007669"/>
    <property type="project" value="InterPro"/>
</dbReference>
<evidence type="ECO:0000313" key="6">
    <source>
        <dbReference type="Proteomes" id="UP000095009"/>
    </source>
</evidence>
<feature type="compositionally biased region" description="Polar residues" evidence="3">
    <location>
        <begin position="1"/>
        <end position="21"/>
    </location>
</feature>
<evidence type="ECO:0000256" key="1">
    <source>
        <dbReference type="ARBA" id="ARBA00008356"/>
    </source>
</evidence>
<dbReference type="InterPro" id="IPR036390">
    <property type="entry name" value="WH_DNA-bd_sf"/>
</dbReference>
<evidence type="ECO:0000256" key="2">
    <source>
        <dbReference type="ARBA" id="ARBA00023306"/>
    </source>
</evidence>
<dbReference type="Gene3D" id="1.10.10.1420">
    <property type="entry name" value="DNA replication factor Cdt1, C-terminal WH domain"/>
    <property type="match status" value="1"/>
</dbReference>
<dbReference type="SUPFAM" id="SSF46785">
    <property type="entry name" value="Winged helix' DNA-binding domain"/>
    <property type="match status" value="1"/>
</dbReference>
<evidence type="ECO:0000313" key="5">
    <source>
        <dbReference type="EMBL" id="ODQ64022.1"/>
    </source>
</evidence>
<dbReference type="GO" id="GO:0070182">
    <property type="term" value="F:DNA polymerase binding"/>
    <property type="evidence" value="ECO:0007669"/>
    <property type="project" value="TreeGrafter"/>
</dbReference>
<dbReference type="STRING" id="857566.A0A1E3PGH0"/>
<dbReference type="PANTHER" id="PTHR28637:SF1">
    <property type="entry name" value="DNA REPLICATION FACTOR CDT1"/>
    <property type="match status" value="1"/>
</dbReference>
<dbReference type="InterPro" id="IPR032054">
    <property type="entry name" value="Cdt1_C"/>
</dbReference>
<evidence type="ECO:0000256" key="3">
    <source>
        <dbReference type="SAM" id="MobiDB-lite"/>
    </source>
</evidence>
<dbReference type="Pfam" id="PF08839">
    <property type="entry name" value="CDT1"/>
    <property type="match status" value="1"/>
</dbReference>